<dbReference type="Pfam" id="PF14111">
    <property type="entry name" value="DUF4283"/>
    <property type="match status" value="1"/>
</dbReference>
<dbReference type="InterPro" id="IPR040256">
    <property type="entry name" value="At4g02000-like"/>
</dbReference>
<dbReference type="InterPro" id="IPR032197">
    <property type="entry name" value="Atg7_N"/>
</dbReference>
<keyword evidence="1" id="KW-0812">Transmembrane</keyword>
<name>A0A835LXK4_9MAGN</name>
<dbReference type="EMBL" id="JADFTS010000005">
    <property type="protein sequence ID" value="KAF9606879.1"/>
    <property type="molecule type" value="Genomic_DNA"/>
</dbReference>
<dbReference type="PANTHER" id="PTHR31286:SF60">
    <property type="entry name" value="PROTEIN, PUTATIVE-RELATED"/>
    <property type="match status" value="1"/>
</dbReference>
<dbReference type="InterPro" id="IPR042522">
    <property type="entry name" value="Atg7_N_1"/>
</dbReference>
<evidence type="ECO:0000259" key="3">
    <source>
        <dbReference type="Pfam" id="PF16420"/>
    </source>
</evidence>
<feature type="transmembrane region" description="Helical" evidence="1">
    <location>
        <begin position="59"/>
        <end position="81"/>
    </location>
</feature>
<organism evidence="4 5">
    <name type="scientific">Coptis chinensis</name>
    <dbReference type="NCBI Taxonomy" id="261450"/>
    <lineage>
        <taxon>Eukaryota</taxon>
        <taxon>Viridiplantae</taxon>
        <taxon>Streptophyta</taxon>
        <taxon>Embryophyta</taxon>
        <taxon>Tracheophyta</taxon>
        <taxon>Spermatophyta</taxon>
        <taxon>Magnoliopsida</taxon>
        <taxon>Ranunculales</taxon>
        <taxon>Ranunculaceae</taxon>
        <taxon>Coptidoideae</taxon>
        <taxon>Coptis</taxon>
    </lineage>
</organism>
<dbReference type="Pfam" id="PF16420">
    <property type="entry name" value="ATG7_N"/>
    <property type="match status" value="1"/>
</dbReference>
<evidence type="ECO:0000259" key="2">
    <source>
        <dbReference type="Pfam" id="PF14111"/>
    </source>
</evidence>
<keyword evidence="5" id="KW-1185">Reference proteome</keyword>
<accession>A0A835LXK4</accession>
<keyword evidence="1" id="KW-0472">Membrane</keyword>
<comment type="caution">
    <text evidence="4">The sequence shown here is derived from an EMBL/GenBank/DDBJ whole genome shotgun (WGS) entry which is preliminary data.</text>
</comment>
<reference evidence="4 5" key="1">
    <citation type="submission" date="2020-10" db="EMBL/GenBank/DDBJ databases">
        <title>The Coptis chinensis genome and diversification of protoberbering-type alkaloids.</title>
        <authorList>
            <person name="Wang B."/>
            <person name="Shu S."/>
            <person name="Song C."/>
            <person name="Liu Y."/>
        </authorList>
    </citation>
    <scope>NUCLEOTIDE SEQUENCE [LARGE SCALE GENOMIC DNA]</scope>
    <source>
        <strain evidence="4">HL-2020</strain>
        <tissue evidence="4">Leaf</tissue>
    </source>
</reference>
<dbReference type="AlphaFoldDB" id="A0A835LXK4"/>
<dbReference type="PANTHER" id="PTHR31286">
    <property type="entry name" value="GLYCINE-RICH CELL WALL STRUCTURAL PROTEIN 1.8-LIKE"/>
    <property type="match status" value="1"/>
</dbReference>
<proteinExistence type="predicted"/>
<dbReference type="Proteomes" id="UP000631114">
    <property type="component" value="Unassembled WGS sequence"/>
</dbReference>
<evidence type="ECO:0008006" key="6">
    <source>
        <dbReference type="Google" id="ProtNLM"/>
    </source>
</evidence>
<evidence type="ECO:0000313" key="4">
    <source>
        <dbReference type="EMBL" id="KAF9606879.1"/>
    </source>
</evidence>
<feature type="domain" description="Ubiquitin-like modifier-activating enzyme Atg7 N-terminal" evidence="3">
    <location>
        <begin position="86"/>
        <end position="203"/>
    </location>
</feature>
<gene>
    <name evidence="4" type="ORF">IFM89_029478</name>
</gene>
<feature type="domain" description="DUF4283" evidence="2">
    <location>
        <begin position="261"/>
        <end position="339"/>
    </location>
</feature>
<keyword evidence="1" id="KW-1133">Transmembrane helix</keyword>
<sequence length="465" mass="52434">MLFILIQPLLSVAPEVFVSAVYVLYSDDHALKLPYFIVMAGFVCALFAFGIPHLSAMRIYLGVSTVLSLIYNIVIACVLSFQDGEQSSLEAPIVHGNRNRCHVPGVLYNPNTLESFRALDKQSLLNSEANKIWEDIRSGRAVEDSSLLSRFLLISLADLKKSSFNYRFALPALKVDPLATLIDLRPASIYFNLEEVPRIKFYISEYWGNPTRKSYAAAAAKPKYGRSIDASSLPTSGMQGEYPTICLIEEEVDRGIQYCLKSLVGRLDLVKMDLDKVKALVVDKWAPSGECIVTPLGKGFLMFKFDKEEDYTKVWEQGSWMFDSQVLRLSKWTPNFTTEKESQSHAMVWVRFPGLSLEYWEVKNLLAMGKTLGRPMHVDLNHKESEKVGVFCESVLVDIDLSRKNPHKIWVESKKHGVAFRKEVRLGKLRLLHPLQRSWSLGQLMSILEKGPGSNRENSGSSLVG</sequence>
<dbReference type="OrthoDB" id="1926761at2759"/>
<evidence type="ECO:0000256" key="1">
    <source>
        <dbReference type="SAM" id="Phobius"/>
    </source>
</evidence>
<evidence type="ECO:0000313" key="5">
    <source>
        <dbReference type="Proteomes" id="UP000631114"/>
    </source>
</evidence>
<protein>
    <recommendedName>
        <fullName evidence="6">DUF4283 domain-containing protein</fullName>
    </recommendedName>
</protein>
<feature type="transmembrane region" description="Helical" evidence="1">
    <location>
        <begin position="34"/>
        <end position="52"/>
    </location>
</feature>
<dbReference type="InterPro" id="IPR025558">
    <property type="entry name" value="DUF4283"/>
</dbReference>
<dbReference type="Gene3D" id="3.40.140.70">
    <property type="entry name" value="Ubiquitin-like modifier-activating enzyme ATG7 N-terminal domain"/>
    <property type="match status" value="1"/>
</dbReference>